<dbReference type="GO" id="GO:0016020">
    <property type="term" value="C:membrane"/>
    <property type="evidence" value="ECO:0007669"/>
    <property type="project" value="UniProtKB-SubCell"/>
</dbReference>
<comment type="subcellular location">
    <subcellularLocation>
        <location evidence="1">Membrane</location>
        <topology evidence="1">Multi-pass membrane protein</topology>
    </subcellularLocation>
</comment>
<feature type="region of interest" description="Disordered" evidence="6">
    <location>
        <begin position="534"/>
        <end position="556"/>
    </location>
</feature>
<feature type="compositionally biased region" description="Acidic residues" evidence="6">
    <location>
        <begin position="534"/>
        <end position="550"/>
    </location>
</feature>
<protein>
    <submittedName>
        <fullName evidence="7">Uncharacterized protein</fullName>
    </submittedName>
</protein>
<evidence type="ECO:0000256" key="3">
    <source>
        <dbReference type="ARBA" id="ARBA00022692"/>
    </source>
</evidence>
<evidence type="ECO:0000256" key="4">
    <source>
        <dbReference type="ARBA" id="ARBA00022989"/>
    </source>
</evidence>
<feature type="region of interest" description="Disordered" evidence="6">
    <location>
        <begin position="12"/>
        <end position="75"/>
    </location>
</feature>
<dbReference type="AlphaFoldDB" id="A0A830HKX6"/>
<gene>
    <name evidence="7" type="ORF">PPROV_000627000</name>
</gene>
<comment type="caution">
    <text evidence="7">The sequence shown here is derived from an EMBL/GenBank/DDBJ whole genome shotgun (WGS) entry which is preliminary data.</text>
</comment>
<dbReference type="Proteomes" id="UP000660262">
    <property type="component" value="Unassembled WGS sequence"/>
</dbReference>
<feature type="region of interest" description="Disordered" evidence="6">
    <location>
        <begin position="609"/>
        <end position="645"/>
    </location>
</feature>
<keyword evidence="3" id="KW-0812">Transmembrane</keyword>
<organism evidence="7 8">
    <name type="scientific">Pycnococcus provasolii</name>
    <dbReference type="NCBI Taxonomy" id="41880"/>
    <lineage>
        <taxon>Eukaryota</taxon>
        <taxon>Viridiplantae</taxon>
        <taxon>Chlorophyta</taxon>
        <taxon>Pseudoscourfieldiophyceae</taxon>
        <taxon>Pseudoscourfieldiales</taxon>
        <taxon>Pycnococcaceae</taxon>
        <taxon>Pycnococcus</taxon>
    </lineage>
</organism>
<dbReference type="PANTHER" id="PTHR11266">
    <property type="entry name" value="PEROXISOMAL MEMBRANE PROTEIN 2, PXMP2 MPV17"/>
    <property type="match status" value="1"/>
</dbReference>
<dbReference type="OrthoDB" id="430207at2759"/>
<evidence type="ECO:0000256" key="5">
    <source>
        <dbReference type="ARBA" id="ARBA00023136"/>
    </source>
</evidence>
<sequence length="689" mass="75608">MSVSSRLIRAFTPVSSSSSRSSRSSRKHQLVAAAADLSTSTVGDLGRRSRRRRSAVATHHHHHHHSELVTGGHAVGPAGVLRSRASLSIPLHTTQAHVCRRRHGRKRGDHHASAKTHAAANNGVAAAAAATLDDTQHTAQSQHWFIAHVKAVPWSRVVNVLLIGAIVWHAATFFLSNSPKLQQYWDSLLNSRHAQRLWSALTKLPADNWMVYESAMQNAPWRTSAIISGVAYFLADWTAQTYEGSGVFGFSTLRLLRTTLVGAAVLAPFAHWYYSLQDALIPTAVWFAPPLKLVIDQTIYVSFYNVIFLGCCGLLSLQSPSRVFTDVRENYWPVLKAGWRLWPFVHILTYTVIPTSHKLLWVDAVEVAWVTYLSMVANRKRAETIEVVSEMQAESKAALGERATELDEKSDDENPGDDTNGTSTDGKPELVEGISVWNIANEMAVRIYIPDRPNVLLETSMALADLKLATTRGSVEVKYNHDGEPMALVELFVYHDAKVSHKDIQDSVALSLGLACDVTGSLDLADTGLLESVDDDEQAEADSEAEAEEESTARREFVDPKTNLMYAIEVETATAREVRDVLELEHQDTEPKKEIVFVEEELIEPTLAAVDAGGDSDDTSTSHTDSESAETSVELPELSASTGIDTDVAENLRSMLAEEVAEGDEAGEKDETVDSSDDLVLQTTKGDDK</sequence>
<evidence type="ECO:0000256" key="2">
    <source>
        <dbReference type="ARBA" id="ARBA00006824"/>
    </source>
</evidence>
<dbReference type="Pfam" id="PF04117">
    <property type="entry name" value="Mpv17_PMP22"/>
    <property type="match status" value="1"/>
</dbReference>
<feature type="region of interest" description="Disordered" evidence="6">
    <location>
        <begin position="95"/>
        <end position="117"/>
    </location>
</feature>
<feature type="compositionally biased region" description="Basic residues" evidence="6">
    <location>
        <begin position="98"/>
        <end position="109"/>
    </location>
</feature>
<evidence type="ECO:0000313" key="8">
    <source>
        <dbReference type="Proteomes" id="UP000660262"/>
    </source>
</evidence>
<dbReference type="PANTHER" id="PTHR11266:SF121">
    <property type="entry name" value="OS09G0315000 PROTEIN"/>
    <property type="match status" value="1"/>
</dbReference>
<reference evidence="7" key="1">
    <citation type="submission" date="2020-10" db="EMBL/GenBank/DDBJ databases">
        <title>Unveiling of a novel bifunctional photoreceptor, Dualchrome1, isolated from a cosmopolitan green alga.</title>
        <authorList>
            <person name="Suzuki S."/>
            <person name="Kawachi M."/>
        </authorList>
    </citation>
    <scope>NUCLEOTIDE SEQUENCE</scope>
    <source>
        <strain evidence="7">NIES 2893</strain>
    </source>
</reference>
<name>A0A830HKX6_9CHLO</name>
<evidence type="ECO:0000256" key="6">
    <source>
        <dbReference type="SAM" id="MobiDB-lite"/>
    </source>
</evidence>
<feature type="region of interest" description="Disordered" evidence="6">
    <location>
        <begin position="399"/>
        <end position="428"/>
    </location>
</feature>
<keyword evidence="4" id="KW-1133">Transmembrane helix</keyword>
<keyword evidence="8" id="KW-1185">Reference proteome</keyword>
<keyword evidence="5" id="KW-0472">Membrane</keyword>
<comment type="similarity">
    <text evidence="2">Belongs to the peroxisomal membrane protein PXMP2/4 family.</text>
</comment>
<feature type="compositionally biased region" description="Basic residues" evidence="6">
    <location>
        <begin position="48"/>
        <end position="65"/>
    </location>
</feature>
<accession>A0A830HKX6</accession>
<dbReference type="InterPro" id="IPR007248">
    <property type="entry name" value="Mpv17_PMP22"/>
</dbReference>
<evidence type="ECO:0000256" key="1">
    <source>
        <dbReference type="ARBA" id="ARBA00004141"/>
    </source>
</evidence>
<evidence type="ECO:0000313" key="7">
    <source>
        <dbReference type="EMBL" id="GHP07528.1"/>
    </source>
</evidence>
<feature type="compositionally biased region" description="Acidic residues" evidence="6">
    <location>
        <begin position="660"/>
        <end position="677"/>
    </location>
</feature>
<feature type="region of interest" description="Disordered" evidence="6">
    <location>
        <begin position="660"/>
        <end position="689"/>
    </location>
</feature>
<dbReference type="EMBL" id="BNJQ01000017">
    <property type="protein sequence ID" value="GHP07528.1"/>
    <property type="molecule type" value="Genomic_DNA"/>
</dbReference>
<dbReference type="GO" id="GO:0005737">
    <property type="term" value="C:cytoplasm"/>
    <property type="evidence" value="ECO:0007669"/>
    <property type="project" value="TreeGrafter"/>
</dbReference>
<proteinExistence type="inferred from homology"/>